<dbReference type="RefSeq" id="WP_011282483.1">
    <property type="nucleotide sequence ID" value="NC_007274.1"/>
</dbReference>
<accession>Q48BD6</accession>
<dbReference type="EMBL" id="CP000059">
    <property type="protein sequence ID" value="AAZ38038.1"/>
    <property type="molecule type" value="Genomic_DNA"/>
</dbReference>
<proteinExistence type="predicted"/>
<evidence type="ECO:0000313" key="2">
    <source>
        <dbReference type="Proteomes" id="UP000000551"/>
    </source>
</evidence>
<keyword evidence="1" id="KW-0614">Plasmid</keyword>
<dbReference type="Proteomes" id="UP000000551">
    <property type="component" value="Plasmid large"/>
</dbReference>
<name>Q48BD6_PSE14</name>
<dbReference type="HOGENOM" id="CLU_120903_0_1_6"/>
<evidence type="ECO:0000313" key="1">
    <source>
        <dbReference type="EMBL" id="AAZ38038.1"/>
    </source>
</evidence>
<dbReference type="AlphaFoldDB" id="Q48BD6"/>
<sequence length="138" mass="16727">MVTAREGLKKPFLQKSKPVNIGAPARFLSKKMGFFRGYLEAEIGIQYYRNLLYINKKYQRKYNVLPPLLEVDEIWHHHILDTRAYITDCEHIFGYYFHHYPYFGTRGEKDKKNLRIAFKLVQDLYKEEFGYYMTNIWE</sequence>
<reference evidence="1 2" key="1">
    <citation type="journal article" date="2005" name="J. Bacteriol.">
        <title>Whole-genome sequence analysis of Pseudomonas syringae pv. phaseolicola 1448A reveals divergence among pathovars in genes involved in virulence and transposition.</title>
        <authorList>
            <person name="Joardar V."/>
            <person name="Lindeberg M."/>
            <person name="Jackson R.W."/>
            <person name="Selengut J."/>
            <person name="Dodson R."/>
            <person name="Brinkac L.M."/>
            <person name="Daugherty S.C."/>
            <person name="Deboy R."/>
            <person name="Durkin A.S."/>
            <person name="Giglio M.G."/>
            <person name="Madupu R."/>
            <person name="Nelson W.C."/>
            <person name="Rosovitz M.J."/>
            <person name="Sullivan S."/>
            <person name="Crabtree J."/>
            <person name="Creasy T."/>
            <person name="Davidsen T."/>
            <person name="Haft D.H."/>
            <person name="Zafar N."/>
            <person name="Zhou L."/>
            <person name="Halpin R."/>
            <person name="Holley T."/>
            <person name="Khouri H."/>
            <person name="Feldblyum T."/>
            <person name="White O."/>
            <person name="Fraser C.M."/>
            <person name="Chatterjee A.K."/>
            <person name="Cartinhour S."/>
            <person name="Schneider D.J."/>
            <person name="Mansfield J."/>
            <person name="Collmer A."/>
            <person name="Buell C.R."/>
        </authorList>
    </citation>
    <scope>NUCLEOTIDE SEQUENCE [LARGE SCALE GENOMIC DNA]</scope>
    <source>
        <strain evidence="2">1448A / Race 6</strain>
        <plasmid evidence="1 2">large</plasmid>
    </source>
</reference>
<dbReference type="eggNOG" id="COG4278">
    <property type="taxonomic scope" value="Bacteria"/>
</dbReference>
<gene>
    <name evidence="1" type="ordered locus">PSPPH_A0017</name>
</gene>
<dbReference type="KEGG" id="psp:PSPPH_A0017"/>
<protein>
    <submittedName>
        <fullName evidence="1">Uncharacterized protein</fullName>
    </submittedName>
</protein>
<geneLocation type="plasmid" evidence="1 2">
    <name>large</name>
</geneLocation>
<organism evidence="1 2">
    <name type="scientific">Pseudomonas savastanoi pv. phaseolicola (strain 1448A / Race 6)</name>
    <name type="common">Pseudomonas syringae pv. phaseolicola (strain 1448A / Race 6)</name>
    <dbReference type="NCBI Taxonomy" id="264730"/>
    <lineage>
        <taxon>Bacteria</taxon>
        <taxon>Pseudomonadati</taxon>
        <taxon>Pseudomonadota</taxon>
        <taxon>Gammaproteobacteria</taxon>
        <taxon>Pseudomonadales</taxon>
        <taxon>Pseudomonadaceae</taxon>
        <taxon>Pseudomonas</taxon>
    </lineage>
</organism>